<sequence length="170" mass="18371">MVSLKTLSIFLSAGIFGLQALAGPIPNQDLNQIAVFKQNRHDEQNSFLNSLNGILRKRFSAPIIDSRPPPSDGSHHGGPSDHDAGSPDNRLASRSLAIAPRAVSENIEIQTVTFSPEEKTILRERLRSRFPGFDAPGLSTISPPGFLVVLLVIGTVGGALFMIFPVGWLY</sequence>
<keyword evidence="2" id="KW-1133">Transmembrane helix</keyword>
<comment type="caution">
    <text evidence="5">The sequence shown here is derived from an EMBL/GenBank/DDBJ whole genome shotgun (WGS) entry which is preliminary data.</text>
</comment>
<gene>
    <name evidence="6" type="ORF">TWF106_005516</name>
    <name evidence="5" type="ORF">TWF191_000549</name>
    <name evidence="4" type="ORF">TWF788_001542</name>
</gene>
<feature type="compositionally biased region" description="Basic and acidic residues" evidence="1">
    <location>
        <begin position="73"/>
        <end position="85"/>
    </location>
</feature>
<feature type="transmembrane region" description="Helical" evidence="2">
    <location>
        <begin position="146"/>
        <end position="169"/>
    </location>
</feature>
<evidence type="ECO:0000313" key="8">
    <source>
        <dbReference type="Proteomes" id="UP000479691"/>
    </source>
</evidence>
<evidence type="ECO:0000313" key="4">
    <source>
        <dbReference type="EMBL" id="KAF3163528.1"/>
    </source>
</evidence>
<accession>A0A6G1M3L8</accession>
<evidence type="ECO:0000256" key="2">
    <source>
        <dbReference type="SAM" id="Phobius"/>
    </source>
</evidence>
<reference evidence="7 8" key="1">
    <citation type="submission" date="2019-06" db="EMBL/GenBank/DDBJ databases">
        <authorList>
            <person name="Palmer J.M."/>
        </authorList>
    </citation>
    <scope>NUCLEOTIDE SEQUENCE [LARGE SCALE GENOMIC DNA]</scope>
    <source>
        <strain evidence="6 7">TWF106</strain>
        <strain evidence="5 9">TWF191</strain>
        <strain evidence="4 8">TWF788</strain>
    </source>
</reference>
<evidence type="ECO:0000313" key="5">
    <source>
        <dbReference type="EMBL" id="KAF3208892.1"/>
    </source>
</evidence>
<feature type="signal peptide" evidence="3">
    <location>
        <begin position="1"/>
        <end position="22"/>
    </location>
</feature>
<feature type="chain" id="PRO_5041090630" evidence="3">
    <location>
        <begin position="23"/>
        <end position="170"/>
    </location>
</feature>
<dbReference type="Proteomes" id="UP000472727">
    <property type="component" value="Unassembled WGS sequence"/>
</dbReference>
<name>A0A6G1M3L8_ORBOL</name>
<feature type="region of interest" description="Disordered" evidence="1">
    <location>
        <begin position="65"/>
        <end position="90"/>
    </location>
</feature>
<evidence type="ECO:0000256" key="1">
    <source>
        <dbReference type="SAM" id="MobiDB-lite"/>
    </source>
</evidence>
<dbReference type="EMBL" id="WIPF01000104">
    <property type="protein sequence ID" value="KAF3208892.1"/>
    <property type="molecule type" value="Genomic_DNA"/>
</dbReference>
<evidence type="ECO:0000313" key="7">
    <source>
        <dbReference type="Proteomes" id="UP000472727"/>
    </source>
</evidence>
<dbReference type="EMBL" id="JAABOE010000121">
    <property type="protein sequence ID" value="KAF3163528.1"/>
    <property type="molecule type" value="Genomic_DNA"/>
</dbReference>
<dbReference type="Proteomes" id="UP000483672">
    <property type="component" value="Unassembled WGS sequence"/>
</dbReference>
<proteinExistence type="predicted"/>
<evidence type="ECO:0000313" key="9">
    <source>
        <dbReference type="Proteomes" id="UP000483672"/>
    </source>
</evidence>
<protein>
    <submittedName>
        <fullName evidence="5">Uncharacterized protein</fullName>
    </submittedName>
</protein>
<dbReference type="Proteomes" id="UP000479691">
    <property type="component" value="Unassembled WGS sequence"/>
</dbReference>
<keyword evidence="3" id="KW-0732">Signal</keyword>
<keyword evidence="2" id="KW-0472">Membrane</keyword>
<evidence type="ECO:0000313" key="6">
    <source>
        <dbReference type="EMBL" id="KAF3222711.1"/>
    </source>
</evidence>
<keyword evidence="2" id="KW-0812">Transmembrane</keyword>
<evidence type="ECO:0000256" key="3">
    <source>
        <dbReference type="SAM" id="SignalP"/>
    </source>
</evidence>
<dbReference type="EMBL" id="WIWS01000025">
    <property type="protein sequence ID" value="KAF3222711.1"/>
    <property type="molecule type" value="Genomic_DNA"/>
</dbReference>
<organism evidence="5 9">
    <name type="scientific">Orbilia oligospora</name>
    <name type="common">Nematode-trapping fungus</name>
    <name type="synonym">Arthrobotrys oligospora</name>
    <dbReference type="NCBI Taxonomy" id="2813651"/>
    <lineage>
        <taxon>Eukaryota</taxon>
        <taxon>Fungi</taxon>
        <taxon>Dikarya</taxon>
        <taxon>Ascomycota</taxon>
        <taxon>Pezizomycotina</taxon>
        <taxon>Orbiliomycetes</taxon>
        <taxon>Orbiliales</taxon>
        <taxon>Orbiliaceae</taxon>
        <taxon>Orbilia</taxon>
    </lineage>
</organism>
<dbReference type="AlphaFoldDB" id="A0A6G1M3L8"/>